<keyword evidence="2" id="KW-0678">Repressor</keyword>
<reference evidence="3 4" key="1">
    <citation type="submission" date="2015-01" db="EMBL/GenBank/DDBJ databases">
        <title>Rufibacter sp./DG31D/ whole genome sequencing.</title>
        <authorList>
            <person name="Kim M.K."/>
            <person name="Srinivasan S."/>
            <person name="Lee J.-J."/>
        </authorList>
    </citation>
    <scope>NUCLEOTIDE SEQUENCE [LARGE SCALE GENOMIC DNA]</scope>
    <source>
        <strain evidence="3 4">DG31D</strain>
    </source>
</reference>
<dbReference type="OrthoDB" id="9793681at2"/>
<keyword evidence="4" id="KW-1185">Reference proteome</keyword>
<comment type="similarity">
    <text evidence="1 2">Belongs to the Iojap/RsfS family.</text>
</comment>
<dbReference type="NCBIfam" id="TIGR00090">
    <property type="entry name" value="rsfS_iojap_ybeB"/>
    <property type="match status" value="1"/>
</dbReference>
<dbReference type="KEGG" id="ruf:TH63_02465"/>
<evidence type="ECO:0000313" key="4">
    <source>
        <dbReference type="Proteomes" id="UP000036458"/>
    </source>
</evidence>
<dbReference type="EMBL" id="CP010777">
    <property type="protein sequence ID" value="AKQ44744.1"/>
    <property type="molecule type" value="Genomic_DNA"/>
</dbReference>
<dbReference type="PANTHER" id="PTHR21043:SF0">
    <property type="entry name" value="MITOCHONDRIAL ASSEMBLY OF RIBOSOMAL LARGE SUBUNIT PROTEIN 1"/>
    <property type="match status" value="1"/>
</dbReference>
<dbReference type="STRING" id="1379910.TH63_02465"/>
<dbReference type="GO" id="GO:0043023">
    <property type="term" value="F:ribosomal large subunit binding"/>
    <property type="evidence" value="ECO:0007669"/>
    <property type="project" value="TreeGrafter"/>
</dbReference>
<proteinExistence type="inferred from homology"/>
<dbReference type="GO" id="GO:0005737">
    <property type="term" value="C:cytoplasm"/>
    <property type="evidence" value="ECO:0007669"/>
    <property type="project" value="UniProtKB-SubCell"/>
</dbReference>
<dbReference type="Gene3D" id="3.30.460.10">
    <property type="entry name" value="Beta Polymerase, domain 2"/>
    <property type="match status" value="1"/>
</dbReference>
<dbReference type="SUPFAM" id="SSF81301">
    <property type="entry name" value="Nucleotidyltransferase"/>
    <property type="match status" value="1"/>
</dbReference>
<keyword evidence="2" id="KW-0963">Cytoplasm</keyword>
<dbReference type="InterPro" id="IPR004394">
    <property type="entry name" value="Iojap/RsfS/C7orf30"/>
</dbReference>
<organism evidence="3 4">
    <name type="scientific">Rufibacter radiotolerans</name>
    <dbReference type="NCBI Taxonomy" id="1379910"/>
    <lineage>
        <taxon>Bacteria</taxon>
        <taxon>Pseudomonadati</taxon>
        <taxon>Bacteroidota</taxon>
        <taxon>Cytophagia</taxon>
        <taxon>Cytophagales</taxon>
        <taxon>Hymenobacteraceae</taxon>
        <taxon>Rufibacter</taxon>
    </lineage>
</organism>
<dbReference type="RefSeq" id="WP_048919536.1">
    <property type="nucleotide sequence ID" value="NZ_CP010777.1"/>
</dbReference>
<dbReference type="Proteomes" id="UP000036458">
    <property type="component" value="Chromosome"/>
</dbReference>
<evidence type="ECO:0000256" key="2">
    <source>
        <dbReference type="HAMAP-Rule" id="MF_01477"/>
    </source>
</evidence>
<comment type="function">
    <text evidence="2">Functions as a ribosomal silencing factor. Interacts with ribosomal protein uL14 (rplN), blocking formation of intersubunit bridge B8. Prevents association of the 30S and 50S ribosomal subunits and the formation of functional ribosomes, thus repressing translation.</text>
</comment>
<comment type="subunit">
    <text evidence="2">Interacts with ribosomal protein uL14 (rplN).</text>
</comment>
<gene>
    <name evidence="2" type="primary">rsfS</name>
    <name evidence="3" type="ORF">TH63_02465</name>
</gene>
<dbReference type="PATRIC" id="fig|1379910.4.peg.528"/>
<dbReference type="GO" id="GO:0017148">
    <property type="term" value="P:negative regulation of translation"/>
    <property type="evidence" value="ECO:0007669"/>
    <property type="project" value="UniProtKB-UniRule"/>
</dbReference>
<accession>A0A0H4VLY5</accession>
<dbReference type="HAMAP" id="MF_01477">
    <property type="entry name" value="Iojap_RsfS"/>
    <property type="match status" value="1"/>
</dbReference>
<name>A0A0H4VLY5_9BACT</name>
<dbReference type="GO" id="GO:0042256">
    <property type="term" value="P:cytosolic ribosome assembly"/>
    <property type="evidence" value="ECO:0007669"/>
    <property type="project" value="UniProtKB-UniRule"/>
</dbReference>
<dbReference type="AlphaFoldDB" id="A0A0H4VLY5"/>
<sequence length="132" mass="14736">MKHTTIKDNSDILAELVIKGMQEKKAVDIVVLNLKSLKNAVADYFIIGSASSDTQLDAIASSIEEEVFKLAKENPWQSEGRTNREWVVLDYVDVVAHIFLREKRDFYALEELWGDAEITHVAPAEGSTSAVV</sequence>
<protein>
    <recommendedName>
        <fullName evidence="2">Ribosomal silencing factor RsfS</fullName>
    </recommendedName>
</protein>
<dbReference type="GO" id="GO:0090071">
    <property type="term" value="P:negative regulation of ribosome biogenesis"/>
    <property type="evidence" value="ECO:0007669"/>
    <property type="project" value="UniProtKB-UniRule"/>
</dbReference>
<evidence type="ECO:0000313" key="3">
    <source>
        <dbReference type="EMBL" id="AKQ44744.1"/>
    </source>
</evidence>
<comment type="subcellular location">
    <subcellularLocation>
        <location evidence="2">Cytoplasm</location>
    </subcellularLocation>
</comment>
<dbReference type="PANTHER" id="PTHR21043">
    <property type="entry name" value="IOJAP SUPERFAMILY ORTHOLOG"/>
    <property type="match status" value="1"/>
</dbReference>
<dbReference type="Pfam" id="PF02410">
    <property type="entry name" value="RsfS"/>
    <property type="match status" value="1"/>
</dbReference>
<dbReference type="InterPro" id="IPR043519">
    <property type="entry name" value="NT_sf"/>
</dbReference>
<keyword evidence="2" id="KW-0810">Translation regulation</keyword>
<evidence type="ECO:0000256" key="1">
    <source>
        <dbReference type="ARBA" id="ARBA00010574"/>
    </source>
</evidence>